<keyword evidence="2" id="KW-1133">Transmembrane helix</keyword>
<evidence type="ECO:0000313" key="3">
    <source>
        <dbReference type="EnsemblPlants" id="OBART06G11950.1"/>
    </source>
</evidence>
<keyword evidence="4" id="KW-1185">Reference proteome</keyword>
<feature type="region of interest" description="Disordered" evidence="1">
    <location>
        <begin position="1"/>
        <end position="52"/>
    </location>
</feature>
<evidence type="ECO:0000256" key="1">
    <source>
        <dbReference type="SAM" id="MobiDB-lite"/>
    </source>
</evidence>
<accession>A0A0D3GFP7</accession>
<feature type="compositionally biased region" description="Basic and acidic residues" evidence="1">
    <location>
        <begin position="35"/>
        <end position="51"/>
    </location>
</feature>
<reference evidence="3" key="2">
    <citation type="submission" date="2015-03" db="UniProtKB">
        <authorList>
            <consortium name="EnsemblPlants"/>
        </authorList>
    </citation>
    <scope>IDENTIFICATION</scope>
</reference>
<dbReference type="PaxDb" id="65489-OBART06G11950.1"/>
<dbReference type="AlphaFoldDB" id="A0A0D3GFP7"/>
<keyword evidence="2" id="KW-0472">Membrane</keyword>
<organism evidence="3">
    <name type="scientific">Oryza barthii</name>
    <dbReference type="NCBI Taxonomy" id="65489"/>
    <lineage>
        <taxon>Eukaryota</taxon>
        <taxon>Viridiplantae</taxon>
        <taxon>Streptophyta</taxon>
        <taxon>Embryophyta</taxon>
        <taxon>Tracheophyta</taxon>
        <taxon>Spermatophyta</taxon>
        <taxon>Magnoliopsida</taxon>
        <taxon>Liliopsida</taxon>
        <taxon>Poales</taxon>
        <taxon>Poaceae</taxon>
        <taxon>BOP clade</taxon>
        <taxon>Oryzoideae</taxon>
        <taxon>Oryzeae</taxon>
        <taxon>Oryzinae</taxon>
        <taxon>Oryza</taxon>
    </lineage>
</organism>
<proteinExistence type="predicted"/>
<keyword evidence="2" id="KW-0812">Transmembrane</keyword>
<dbReference type="EnsemblPlants" id="OBART06G11950.1">
    <property type="protein sequence ID" value="OBART06G11950.1"/>
    <property type="gene ID" value="OBART06G11950"/>
</dbReference>
<reference evidence="3" key="1">
    <citation type="journal article" date="2009" name="Rice">
        <title>De Novo Next Generation Sequencing of Plant Genomes.</title>
        <authorList>
            <person name="Rounsley S."/>
            <person name="Marri P.R."/>
            <person name="Yu Y."/>
            <person name="He R."/>
            <person name="Sisneros N."/>
            <person name="Goicoechea J.L."/>
            <person name="Lee S.J."/>
            <person name="Angelova A."/>
            <person name="Kudrna D."/>
            <person name="Luo M."/>
            <person name="Affourtit J."/>
            <person name="Desany B."/>
            <person name="Knight J."/>
            <person name="Niazi F."/>
            <person name="Egholm M."/>
            <person name="Wing R.A."/>
        </authorList>
    </citation>
    <scope>NUCLEOTIDE SEQUENCE [LARGE SCALE GENOMIC DNA]</scope>
    <source>
        <strain evidence="3">cv. IRGC 105608</strain>
    </source>
</reference>
<sequence>MAAARSTSGGEVSVEHAASSGDSGSQIPDLAAPPDRGEHHGDAQGHDDDRSSSITELMVSRLAGMPLDKSFYQRYSSCNPGGMLPDNLLPVRFSLLSPFSLLRNDDSAGGGALGTCHGPASRGRRMAPGAISPFQKISYPKIIKYYLRCPIANYIIFVMSISRLMFFRCLPANYTFSECPVANFALKKSHVFSTQG</sequence>
<name>A0A0D3GFP7_9ORYZ</name>
<protein>
    <submittedName>
        <fullName evidence="3">Uncharacterized protein</fullName>
    </submittedName>
</protein>
<evidence type="ECO:0000313" key="4">
    <source>
        <dbReference type="Proteomes" id="UP000026960"/>
    </source>
</evidence>
<feature type="compositionally biased region" description="Polar residues" evidence="1">
    <location>
        <begin position="1"/>
        <end position="10"/>
    </location>
</feature>
<feature type="transmembrane region" description="Helical" evidence="2">
    <location>
        <begin position="145"/>
        <end position="166"/>
    </location>
</feature>
<dbReference type="Proteomes" id="UP000026960">
    <property type="component" value="Chromosome 6"/>
</dbReference>
<dbReference type="Gramene" id="OBART06G11950.1">
    <property type="protein sequence ID" value="OBART06G11950.1"/>
    <property type="gene ID" value="OBART06G11950"/>
</dbReference>
<evidence type="ECO:0000256" key="2">
    <source>
        <dbReference type="SAM" id="Phobius"/>
    </source>
</evidence>
<dbReference type="HOGENOM" id="CLU_1498560_0_0_1"/>